<evidence type="ECO:0000313" key="1">
    <source>
        <dbReference type="EMBL" id="MBV7266071.1"/>
    </source>
</evidence>
<gene>
    <name evidence="1" type="ORF">KCG45_07765</name>
</gene>
<comment type="caution">
    <text evidence="1">The sequence shown here is derived from an EMBL/GenBank/DDBJ whole genome shotgun (WGS) entry which is preliminary data.</text>
</comment>
<protein>
    <recommendedName>
        <fullName evidence="3">Glutathione S-transferase</fullName>
    </recommendedName>
</protein>
<dbReference type="EMBL" id="JAGSPB010000002">
    <property type="protein sequence ID" value="MBV7266071.1"/>
    <property type="molecule type" value="Genomic_DNA"/>
</dbReference>
<proteinExistence type="predicted"/>
<evidence type="ECO:0000313" key="2">
    <source>
        <dbReference type="Proteomes" id="UP000699975"/>
    </source>
</evidence>
<keyword evidence="2" id="KW-1185">Reference proteome</keyword>
<name>A0ABS6SM49_9SPHN</name>
<reference evidence="1 2" key="1">
    <citation type="submission" date="2021-04" db="EMBL/GenBank/DDBJ databases">
        <authorList>
            <person name="Pira H."/>
            <person name="Risdian C."/>
            <person name="Wink J."/>
        </authorList>
    </citation>
    <scope>NUCLEOTIDE SEQUENCE [LARGE SCALE GENOMIC DNA]</scope>
    <source>
        <strain evidence="1 2">WH131</strain>
    </source>
</reference>
<sequence length="204" mass="23463">MDRELRRWSGVHNAPALIFEQDTARTTWSEILMLAERLRPEPSLLPSDKKDRAWMFGLAHELMGEEGLAWSRRLQLIHIGMKMEGPSQKRAEYLSKKYGYNTEAVDRTARRSLDLLALVSRQLKQQMSRGSDYYFGDQLSAVDIYSAAVMALFQPLPTEQCDMDPASRVAFSILDDATKVALDPILLQHRDRIYQRHLELPLSL</sequence>
<dbReference type="RefSeq" id="WP_218316695.1">
    <property type="nucleotide sequence ID" value="NZ_JAGSPB010000002.1"/>
</dbReference>
<organism evidence="1 2">
    <name type="scientific">Erythrobacter ani</name>
    <dbReference type="NCBI Taxonomy" id="2827235"/>
    <lineage>
        <taxon>Bacteria</taxon>
        <taxon>Pseudomonadati</taxon>
        <taxon>Pseudomonadota</taxon>
        <taxon>Alphaproteobacteria</taxon>
        <taxon>Sphingomonadales</taxon>
        <taxon>Erythrobacteraceae</taxon>
        <taxon>Erythrobacter/Porphyrobacter group</taxon>
        <taxon>Erythrobacter</taxon>
    </lineage>
</organism>
<evidence type="ECO:0008006" key="3">
    <source>
        <dbReference type="Google" id="ProtNLM"/>
    </source>
</evidence>
<dbReference type="Proteomes" id="UP000699975">
    <property type="component" value="Unassembled WGS sequence"/>
</dbReference>
<accession>A0ABS6SM49</accession>